<reference evidence="1" key="1">
    <citation type="submission" date="2021-05" db="EMBL/GenBank/DDBJ databases">
        <authorList>
            <person name="Pan Q."/>
            <person name="Jouanno E."/>
            <person name="Zahm M."/>
            <person name="Klopp C."/>
            <person name="Cabau C."/>
            <person name="Louis A."/>
            <person name="Berthelot C."/>
            <person name="Parey E."/>
            <person name="Roest Crollius H."/>
            <person name="Montfort J."/>
            <person name="Robinson-Rechavi M."/>
            <person name="Bouchez O."/>
            <person name="Lampietro C."/>
            <person name="Lopez Roques C."/>
            <person name="Donnadieu C."/>
            <person name="Postlethwait J."/>
            <person name="Bobe J."/>
            <person name="Dillon D."/>
            <person name="Chandos A."/>
            <person name="von Hippel F."/>
            <person name="Guiguen Y."/>
        </authorList>
    </citation>
    <scope>NUCLEOTIDE SEQUENCE</scope>
    <source>
        <strain evidence="1">YG-Jan2019</strain>
    </source>
</reference>
<accession>A0ACC2EZR0</accession>
<sequence>MGYLSKPNRQKDTSQIWCCRAPPFPLWHLGVLRFRRVRSMSDLTSCRDTHCLRTAQPQPDKLWINTRTT</sequence>
<evidence type="ECO:0000313" key="1">
    <source>
        <dbReference type="EMBL" id="KAJ7984608.1"/>
    </source>
</evidence>
<gene>
    <name evidence="1" type="ORF">DPEC_G00356540</name>
</gene>
<dbReference type="Proteomes" id="UP001157502">
    <property type="component" value="Chromosome 37"/>
</dbReference>
<comment type="caution">
    <text evidence="1">The sequence shown here is derived from an EMBL/GenBank/DDBJ whole genome shotgun (WGS) entry which is preliminary data.</text>
</comment>
<name>A0ACC2EZR0_DALPE</name>
<organism evidence="1 2">
    <name type="scientific">Dallia pectoralis</name>
    <name type="common">Alaska blackfish</name>
    <dbReference type="NCBI Taxonomy" id="75939"/>
    <lineage>
        <taxon>Eukaryota</taxon>
        <taxon>Metazoa</taxon>
        <taxon>Chordata</taxon>
        <taxon>Craniata</taxon>
        <taxon>Vertebrata</taxon>
        <taxon>Euteleostomi</taxon>
        <taxon>Actinopterygii</taxon>
        <taxon>Neopterygii</taxon>
        <taxon>Teleostei</taxon>
        <taxon>Protacanthopterygii</taxon>
        <taxon>Esociformes</taxon>
        <taxon>Umbridae</taxon>
        <taxon>Dallia</taxon>
    </lineage>
</organism>
<keyword evidence="2" id="KW-1185">Reference proteome</keyword>
<evidence type="ECO:0000313" key="2">
    <source>
        <dbReference type="Proteomes" id="UP001157502"/>
    </source>
</evidence>
<dbReference type="EMBL" id="CM055764">
    <property type="protein sequence ID" value="KAJ7984608.1"/>
    <property type="molecule type" value="Genomic_DNA"/>
</dbReference>
<proteinExistence type="predicted"/>
<protein>
    <submittedName>
        <fullName evidence="1">Uncharacterized protein</fullName>
    </submittedName>
</protein>